<dbReference type="Proteomes" id="UP000002358">
    <property type="component" value="Chromosome 4"/>
</dbReference>
<dbReference type="PRINTS" id="PR01210">
    <property type="entry name" value="GGTRANSPTASE"/>
</dbReference>
<dbReference type="InterPro" id="IPR000101">
    <property type="entry name" value="GGT_peptidase"/>
</dbReference>
<gene>
    <name evidence="5" type="primary">100121244</name>
</gene>
<organism evidence="5 6">
    <name type="scientific">Nasonia vitripennis</name>
    <name type="common">Parasitic wasp</name>
    <dbReference type="NCBI Taxonomy" id="7425"/>
    <lineage>
        <taxon>Eukaryota</taxon>
        <taxon>Metazoa</taxon>
        <taxon>Ecdysozoa</taxon>
        <taxon>Arthropoda</taxon>
        <taxon>Hexapoda</taxon>
        <taxon>Insecta</taxon>
        <taxon>Pterygota</taxon>
        <taxon>Neoptera</taxon>
        <taxon>Endopterygota</taxon>
        <taxon>Hymenoptera</taxon>
        <taxon>Apocrita</taxon>
        <taxon>Proctotrupomorpha</taxon>
        <taxon>Chalcidoidea</taxon>
        <taxon>Pteromalidae</taxon>
        <taxon>Pteromalinae</taxon>
        <taxon>Nasonia</taxon>
    </lineage>
</organism>
<evidence type="ECO:0000256" key="3">
    <source>
        <dbReference type="PIRSR" id="PIRSR600101-2"/>
    </source>
</evidence>
<dbReference type="Gene3D" id="3.60.20.40">
    <property type="match status" value="1"/>
</dbReference>
<reference evidence="5" key="1">
    <citation type="submission" date="2021-01" db="UniProtKB">
        <authorList>
            <consortium name="EnsemblMetazoa"/>
        </authorList>
    </citation>
    <scope>IDENTIFICATION</scope>
</reference>
<dbReference type="GO" id="GO:0005886">
    <property type="term" value="C:plasma membrane"/>
    <property type="evidence" value="ECO:0007669"/>
    <property type="project" value="TreeGrafter"/>
</dbReference>
<dbReference type="OrthoDB" id="1081007at2759"/>
<evidence type="ECO:0000256" key="2">
    <source>
        <dbReference type="PIRSR" id="PIRSR600101-1"/>
    </source>
</evidence>
<dbReference type="EnsemblMetazoa" id="XM_001604789">
    <property type="protein sequence ID" value="XP_001604839"/>
    <property type="gene ID" value="LOC100121244"/>
</dbReference>
<dbReference type="PANTHER" id="PTHR11686">
    <property type="entry name" value="GAMMA GLUTAMYL TRANSPEPTIDASE"/>
    <property type="match status" value="1"/>
</dbReference>
<feature type="chain" id="PRO_5029595161" evidence="4">
    <location>
        <begin position="31"/>
        <end position="648"/>
    </location>
</feature>
<evidence type="ECO:0000313" key="6">
    <source>
        <dbReference type="Proteomes" id="UP000002358"/>
    </source>
</evidence>
<feature type="binding site" evidence="3">
    <location>
        <position position="140"/>
    </location>
    <ligand>
        <name>L-glutamate</name>
        <dbReference type="ChEBI" id="CHEBI:29985"/>
    </ligand>
</feature>
<keyword evidence="6" id="KW-1185">Reference proteome</keyword>
<dbReference type="KEGG" id="nvi:100121244"/>
<dbReference type="InParanoid" id="A0A7M7G9T0"/>
<protein>
    <submittedName>
        <fullName evidence="5">Uncharacterized protein</fullName>
    </submittedName>
</protein>
<dbReference type="PANTHER" id="PTHR11686:SF9">
    <property type="entry name" value="RE13973P"/>
    <property type="match status" value="1"/>
</dbReference>
<feature type="binding site" evidence="3">
    <location>
        <position position="553"/>
    </location>
    <ligand>
        <name>L-glutamate</name>
        <dbReference type="ChEBI" id="CHEBI:29985"/>
    </ligand>
</feature>
<dbReference type="InterPro" id="IPR043138">
    <property type="entry name" value="GGT_lsub"/>
</dbReference>
<dbReference type="PROSITE" id="PS51257">
    <property type="entry name" value="PROKAR_LIPOPROTEIN"/>
    <property type="match status" value="1"/>
</dbReference>
<evidence type="ECO:0000256" key="1">
    <source>
        <dbReference type="ARBA" id="ARBA00009381"/>
    </source>
</evidence>
<dbReference type="InterPro" id="IPR029055">
    <property type="entry name" value="Ntn_hydrolases_N"/>
</dbReference>
<feature type="binding site" evidence="3">
    <location>
        <begin position="477"/>
        <end position="479"/>
    </location>
    <ligand>
        <name>L-glutamate</name>
        <dbReference type="ChEBI" id="CHEBI:29985"/>
    </ligand>
</feature>
<dbReference type="Gene3D" id="1.10.246.130">
    <property type="match status" value="1"/>
</dbReference>
<dbReference type="GO" id="GO:0006751">
    <property type="term" value="P:glutathione catabolic process"/>
    <property type="evidence" value="ECO:0007669"/>
    <property type="project" value="InterPro"/>
</dbReference>
<proteinExistence type="inferred from homology"/>
<dbReference type="SMR" id="A0A7M7G9T0"/>
<dbReference type="GO" id="GO:0036374">
    <property type="term" value="F:glutathione hydrolase activity"/>
    <property type="evidence" value="ECO:0007669"/>
    <property type="project" value="InterPro"/>
</dbReference>
<feature type="binding site" evidence="3">
    <location>
        <begin position="530"/>
        <end position="531"/>
    </location>
    <ligand>
        <name>L-glutamate</name>
        <dbReference type="ChEBI" id="CHEBI:29985"/>
    </ligand>
</feature>
<sequence length="648" mass="71453">MSGTKAILHKCRWVIPILSLVLACAFPTTSNPVPEQNEHICYKEPSPNTQVLEKNGDLYVMKPSNETSGTYKKAAVASSSVQCADIGTKILKKGGSAVDAAIATLLCDGVVSLQSMGIGGGFLMTIWDAKEKKAHFLNAREYAPAAAHETIFTIANEDESVNGGKAIAVPGEIAGYWEAHQKFGKLKWAELFDDAIKICEKGSYVSGYSANNVQKVKKDLENSAQNFTKPLKDILTKPNNNNEFVDIGDRIIRQKLAETLRMIRDGGKDVFYNGKIADDLVSDIKQAGGIIEKKDFQDYTVEWKTPVSTTIKGKTLYSASTPGSGAVLAFILNVLEDSISTATNKSVMYQRITETLKWGYAEKNYIGDFIERDEYNNRTSKEECKVEPCHVKDLKNKGYYFVKRNNEIWDKDCLVSVTLKKLLSKEYANEIRTKIEDSKTYNDYKHYGVDSAGSIDEGTSHTSVYAEDGSAVSVTSTVNHGYGSKVLSKKTGIILNNEMNDYNYPGIDSFFGKPSEFNFVRKGSKLRPLSSMLPTIILNEDQTARLVIGSAGGPKIISGVVEVIINNLILGDDIRTSVDKQRINPNFWSMSLQIEPSFDPEVKTYLESIGHKTTIWLNMLNTVAAISVNKDSVTASGDFRRQAGTCGF</sequence>
<dbReference type="InterPro" id="IPR055262">
    <property type="entry name" value="GGT_CS"/>
</dbReference>
<feature type="binding site" evidence="3">
    <location>
        <position position="501"/>
    </location>
    <ligand>
        <name>L-glutamate</name>
        <dbReference type="ChEBI" id="CHEBI:29985"/>
    </ligand>
</feature>
<dbReference type="OMA" id="DMRETAS"/>
<comment type="similarity">
    <text evidence="1">Belongs to the gamma-glutamyltransferase family.</text>
</comment>
<name>A0A7M7G9T0_NASVI</name>
<dbReference type="Pfam" id="PF01019">
    <property type="entry name" value="G_glu_transpept"/>
    <property type="match status" value="2"/>
</dbReference>
<dbReference type="PROSITE" id="PS00462">
    <property type="entry name" value="G_GLU_TRANSPEPTIDASE"/>
    <property type="match status" value="1"/>
</dbReference>
<feature type="active site" description="Nucleophile" evidence="2">
    <location>
        <position position="459"/>
    </location>
</feature>
<evidence type="ECO:0000313" key="5">
    <source>
        <dbReference type="EnsemblMetazoa" id="XP_001604839"/>
    </source>
</evidence>
<dbReference type="SUPFAM" id="SSF56235">
    <property type="entry name" value="N-terminal nucleophile aminohydrolases (Ntn hydrolases)"/>
    <property type="match status" value="2"/>
</dbReference>
<evidence type="ECO:0000256" key="4">
    <source>
        <dbReference type="SAM" id="SignalP"/>
    </source>
</evidence>
<keyword evidence="4" id="KW-0732">Signal</keyword>
<accession>A0A7M7G9T0</accession>
<dbReference type="AlphaFoldDB" id="A0A7M7G9T0"/>
<feature type="signal peptide" evidence="4">
    <location>
        <begin position="1"/>
        <end position="30"/>
    </location>
</feature>
<dbReference type="InterPro" id="IPR043137">
    <property type="entry name" value="GGT_ssub_C"/>
</dbReference>